<dbReference type="CDD" id="cd19084">
    <property type="entry name" value="AKR_AKR11B1-like"/>
    <property type="match status" value="1"/>
</dbReference>
<organism evidence="3 4">
    <name type="scientific">Vallitalea pronyensis</name>
    <dbReference type="NCBI Taxonomy" id="1348613"/>
    <lineage>
        <taxon>Bacteria</taxon>
        <taxon>Bacillati</taxon>
        <taxon>Bacillota</taxon>
        <taxon>Clostridia</taxon>
        <taxon>Lachnospirales</taxon>
        <taxon>Vallitaleaceae</taxon>
        <taxon>Vallitalea</taxon>
    </lineage>
</organism>
<dbReference type="InterPro" id="IPR023210">
    <property type="entry name" value="NADP_OxRdtase_dom"/>
</dbReference>
<accession>A0A8J8MIN3</accession>
<feature type="domain" description="NADP-dependent oxidoreductase" evidence="2">
    <location>
        <begin position="16"/>
        <end position="320"/>
    </location>
</feature>
<dbReference type="Gene3D" id="3.20.20.100">
    <property type="entry name" value="NADP-dependent oxidoreductase domain"/>
    <property type="match status" value="1"/>
</dbReference>
<evidence type="ECO:0000259" key="2">
    <source>
        <dbReference type="Pfam" id="PF00248"/>
    </source>
</evidence>
<proteinExistence type="predicted"/>
<dbReference type="PANTHER" id="PTHR43364">
    <property type="entry name" value="NADH-SPECIFIC METHYLGLYOXAL REDUCTASE-RELATED"/>
    <property type="match status" value="1"/>
</dbReference>
<dbReference type="InterPro" id="IPR020471">
    <property type="entry name" value="AKR"/>
</dbReference>
<dbReference type="PANTHER" id="PTHR43364:SF4">
    <property type="entry name" value="NAD(P)-LINKED OXIDOREDUCTASE SUPERFAMILY PROTEIN"/>
    <property type="match status" value="1"/>
</dbReference>
<dbReference type="InterPro" id="IPR050523">
    <property type="entry name" value="AKR_Detox_Biosynth"/>
</dbReference>
<keyword evidence="4" id="KW-1185">Reference proteome</keyword>
<name>A0A8J8MIN3_9FIRM</name>
<sequence length="334" mass="37457">MKYKRVKKIDFDFSAIGYGCWGASGKGSWSNHHDQDQMKAIQKAMALGVNFFDVAPIYGMGYAETILGKAIKGNRHNIFIATKAGIPWNDQGEARNDVSADSLLKEIDDSLLRLGVDYVNLLQVHWPTDSGVPLEETMTAMKAIKDSGKANYIGLSNYSVSDIKKASAIVDIVSMQGLYNMFEQNAATYHNIPLQYRVSKEIFPYVKEKGMAFFPYSPLFQGLLVGKIKEDTTFGQGDVRHNNPKLHGEERMKYLTLLDKIRNLEPLKDKALNEIAMNYLMAKDQVTSIIATVMNQDELAANVKALEWEMPKETIQEIDCMVEAIEQHASERGA</sequence>
<dbReference type="InterPro" id="IPR036812">
    <property type="entry name" value="NAD(P)_OxRdtase_dom_sf"/>
</dbReference>
<protein>
    <submittedName>
        <fullName evidence="3">Aldo/keto reductase</fullName>
    </submittedName>
</protein>
<reference evidence="3" key="1">
    <citation type="submission" date="2020-07" db="EMBL/GenBank/DDBJ databases">
        <title>Vallitalea pronyensis genome.</title>
        <authorList>
            <person name="Postec A."/>
        </authorList>
    </citation>
    <scope>NUCLEOTIDE SEQUENCE</scope>
    <source>
        <strain evidence="3">FatNI3</strain>
    </source>
</reference>
<evidence type="ECO:0000313" key="4">
    <source>
        <dbReference type="Proteomes" id="UP000683246"/>
    </source>
</evidence>
<evidence type="ECO:0000313" key="3">
    <source>
        <dbReference type="EMBL" id="QUI22147.1"/>
    </source>
</evidence>
<dbReference type="GO" id="GO:0016491">
    <property type="term" value="F:oxidoreductase activity"/>
    <property type="evidence" value="ECO:0007669"/>
    <property type="project" value="UniProtKB-KW"/>
</dbReference>
<gene>
    <name evidence="3" type="ORF">HZI73_07455</name>
</gene>
<dbReference type="Pfam" id="PF00248">
    <property type="entry name" value="Aldo_ket_red"/>
    <property type="match status" value="1"/>
</dbReference>
<dbReference type="AlphaFoldDB" id="A0A8J8MIN3"/>
<dbReference type="SUPFAM" id="SSF51430">
    <property type="entry name" value="NAD(P)-linked oxidoreductase"/>
    <property type="match status" value="1"/>
</dbReference>
<dbReference type="PRINTS" id="PR00069">
    <property type="entry name" value="ALDKETRDTASE"/>
</dbReference>
<dbReference type="Proteomes" id="UP000683246">
    <property type="component" value="Chromosome"/>
</dbReference>
<keyword evidence="1" id="KW-0560">Oxidoreductase</keyword>
<dbReference type="RefSeq" id="WP_212697625.1">
    <property type="nucleotide sequence ID" value="NZ_CP058649.1"/>
</dbReference>
<dbReference type="EMBL" id="CP058649">
    <property type="protein sequence ID" value="QUI22147.1"/>
    <property type="molecule type" value="Genomic_DNA"/>
</dbReference>
<evidence type="ECO:0000256" key="1">
    <source>
        <dbReference type="ARBA" id="ARBA00023002"/>
    </source>
</evidence>
<dbReference type="GO" id="GO:0005829">
    <property type="term" value="C:cytosol"/>
    <property type="evidence" value="ECO:0007669"/>
    <property type="project" value="TreeGrafter"/>
</dbReference>
<dbReference type="KEGG" id="vpy:HZI73_07455"/>